<sequence length="893" mass="97976">MLNKSDTCHFCEGLSVQTPVRIDNRSGLSAIAYRVGTHSTFKQSLLARLSLIDHPLLNRLTNRTDDDFTIAWLDAFSVIGDVLTFYQERVANESYLQTATERFSVLQLARLIGYELRPGVAATTCIAFIVENANGVLGPVLPANQLSNHLVPLPPVSIEKGIKIQSIPGPGEKVQTYETIESIEGRPEWNDMHPRMSQPQNPLNDGLLLLQQTNNNLKKGDALLIRKQDGSNDLKTILNCTTDEELKTTRVDIGLSPVLPVYNKPALEYAVFSQFYSSALLTGSTVNNLINKSWREADLSALVKANKWAVTAAVQSINTISGTLQPPAEAEVYVMRKNAQVFGYNAAKKVTYDSGGKPNDPESWTERDHNETPGILYLDNKYEEVLSGSYIVIQNPVTTPSLKYYKVDSAHIMALTRYGISTKTTQLKLIPEDQWWGTGTTLAAIRNATVYIQSEKLELAPLPLEDIVTGDALTLDRYYPGLKEGQQVVLSGECSDLPGVANSELLTLKSINVIQGFTDLEFRQSLMYNYIRKSVTINANVAKATHGETTEEILGSGNAGRTFQKFTLKQPPLTFVSAATSSGIQSTLEIRVNNLLWKEVDYFPDHGPDERIYITRRDNEGNTTVIFGDGITGARLPSGSQNIKATYRKGIGTAGLVAANQLSQLVTKPLGVKSAVNPVAPTGAEDPENLDAARNNAGLTIRALDRIVSLQDYEDFARAFAGIDKALASWTWLNGKRQVFITVAGSKGQAVKKSDDLYTKLVTAIKNAGNPRVAIWLGTYSPRFFRIAAGIIPGPEYLPAEVLTAVEENLRVAFSFENRRFAQPVTYSEVVTCIQQTAGVVAVDIDALYRTEDSTAGIQYFIDAALPRITATDLFAAELLTLDPTPVDLKIIQ</sequence>
<dbReference type="Proteomes" id="UP000077667">
    <property type="component" value="Chromosome"/>
</dbReference>
<dbReference type="STRING" id="1176587.A8C56_04820"/>
<keyword evidence="2" id="KW-1185">Reference proteome</keyword>
<dbReference type="NCBIfam" id="TIGR02243">
    <property type="entry name" value="putative baseplate assembly protein"/>
    <property type="match status" value="1"/>
</dbReference>
<dbReference type="EMBL" id="CP015772">
    <property type="protein sequence ID" value="ANH80395.1"/>
    <property type="molecule type" value="Genomic_DNA"/>
</dbReference>
<accession>A0A1A9HZ90</accession>
<dbReference type="RefSeq" id="WP_067752785.1">
    <property type="nucleotide sequence ID" value="NZ_CP015772.1"/>
</dbReference>
<proteinExistence type="predicted"/>
<protein>
    <submittedName>
        <fullName evidence="1">Putative baseplate assembly protein</fullName>
    </submittedName>
</protein>
<reference evidence="1 2" key="1">
    <citation type="submission" date="2016-05" db="EMBL/GenBank/DDBJ databases">
        <title>Niabella ginsenosidivorans BS26 whole genome sequencing.</title>
        <authorList>
            <person name="Im W.T."/>
            <person name="Siddiqi M.Z."/>
        </authorList>
    </citation>
    <scope>NUCLEOTIDE SEQUENCE [LARGE SCALE GENOMIC DNA]</scope>
    <source>
        <strain evidence="1 2">BS26</strain>
    </source>
</reference>
<dbReference type="AlphaFoldDB" id="A0A1A9HZ90"/>
<name>A0A1A9HZ90_9BACT</name>
<evidence type="ECO:0000313" key="2">
    <source>
        <dbReference type="Proteomes" id="UP000077667"/>
    </source>
</evidence>
<dbReference type="KEGG" id="nia:A8C56_04820"/>
<gene>
    <name evidence="1" type="ORF">A8C56_04820</name>
</gene>
<organism evidence="1 2">
    <name type="scientific">Niabella ginsenosidivorans</name>
    <dbReference type="NCBI Taxonomy" id="1176587"/>
    <lineage>
        <taxon>Bacteria</taxon>
        <taxon>Pseudomonadati</taxon>
        <taxon>Bacteroidota</taxon>
        <taxon>Chitinophagia</taxon>
        <taxon>Chitinophagales</taxon>
        <taxon>Chitinophagaceae</taxon>
        <taxon>Niabella</taxon>
    </lineage>
</organism>
<dbReference type="OrthoDB" id="366288at2"/>
<evidence type="ECO:0000313" key="1">
    <source>
        <dbReference type="EMBL" id="ANH80395.1"/>
    </source>
</evidence>
<dbReference type="InterPro" id="IPR011749">
    <property type="entry name" value="CHP02243"/>
</dbReference>